<dbReference type="PANTHER" id="PTHR37017:SF11">
    <property type="entry name" value="ESTERASE_LIPASE_THIOESTERASE DOMAIN-CONTAINING PROTEIN"/>
    <property type="match status" value="1"/>
</dbReference>
<dbReference type="RefSeq" id="WP_144749302.1">
    <property type="nucleotide sequence ID" value="NZ_VMNW02000049.1"/>
</dbReference>
<reference evidence="2" key="1">
    <citation type="submission" date="2019-09" db="EMBL/GenBank/DDBJ databases">
        <authorList>
            <person name="Teo W.F.A."/>
            <person name="Duangmal K."/>
        </authorList>
    </citation>
    <scope>NUCLEOTIDE SEQUENCE [LARGE SCALE GENOMIC DNA]</scope>
    <source>
        <strain evidence="2">K81G1</strain>
    </source>
</reference>
<dbReference type="Pfam" id="PF12697">
    <property type="entry name" value="Abhydrolase_6"/>
    <property type="match status" value="1"/>
</dbReference>
<keyword evidence="3" id="KW-1185">Reference proteome</keyword>
<dbReference type="PANTHER" id="PTHR37017">
    <property type="entry name" value="AB HYDROLASE-1 DOMAIN-CONTAINING PROTEIN-RELATED"/>
    <property type="match status" value="1"/>
</dbReference>
<accession>A0A5N0UUS3</accession>
<dbReference type="SUPFAM" id="SSF53474">
    <property type="entry name" value="alpha/beta-Hydrolases"/>
    <property type="match status" value="1"/>
</dbReference>
<gene>
    <name evidence="2" type="ORF">FPZ12_027545</name>
</gene>
<evidence type="ECO:0000313" key="2">
    <source>
        <dbReference type="EMBL" id="KAA9156445.1"/>
    </source>
</evidence>
<dbReference type="EMBL" id="VMNW02000049">
    <property type="protein sequence ID" value="KAA9156445.1"/>
    <property type="molecule type" value="Genomic_DNA"/>
</dbReference>
<organism evidence="2 3">
    <name type="scientific">Amycolatopsis acidicola</name>
    <dbReference type="NCBI Taxonomy" id="2596893"/>
    <lineage>
        <taxon>Bacteria</taxon>
        <taxon>Bacillati</taxon>
        <taxon>Actinomycetota</taxon>
        <taxon>Actinomycetes</taxon>
        <taxon>Pseudonocardiales</taxon>
        <taxon>Pseudonocardiaceae</taxon>
        <taxon>Amycolatopsis</taxon>
    </lineage>
</organism>
<dbReference type="PRINTS" id="PR00111">
    <property type="entry name" value="ABHYDROLASE"/>
</dbReference>
<dbReference type="Gene3D" id="3.40.50.1820">
    <property type="entry name" value="alpha/beta hydrolase"/>
    <property type="match status" value="1"/>
</dbReference>
<sequence>MTTYVLVHGAWHGGWAWERVAAKLRAQGHEVHTPDLAGLGDRADGLSPEIGLRRHATELASLLESLDDVVLVGHSYGGFVVREAADRQPGKVRRIVLVDGWVGRDGESMDSRAPAGFRAWIDKLTTDGIIAVARAANVGVTEPEDVRWVESRMTPQPRLTFAEPTELTGAVEEIPCQAVLCVPNTKIPFGAWAAEFGWPAVEIASGHDVLVTEPDRLVEVLTAG</sequence>
<name>A0A5N0UUS3_9PSEU</name>
<dbReference type="AlphaFoldDB" id="A0A5N0UUS3"/>
<feature type="domain" description="AB hydrolase-1" evidence="1">
    <location>
        <begin position="5"/>
        <end position="219"/>
    </location>
</feature>
<dbReference type="GO" id="GO:0016787">
    <property type="term" value="F:hydrolase activity"/>
    <property type="evidence" value="ECO:0007669"/>
    <property type="project" value="UniProtKB-KW"/>
</dbReference>
<dbReference type="InterPro" id="IPR052897">
    <property type="entry name" value="Sec-Metab_Biosynth_Hydrolase"/>
</dbReference>
<comment type="caution">
    <text evidence="2">The sequence shown here is derived from an EMBL/GenBank/DDBJ whole genome shotgun (WGS) entry which is preliminary data.</text>
</comment>
<dbReference type="InterPro" id="IPR029058">
    <property type="entry name" value="AB_hydrolase_fold"/>
</dbReference>
<keyword evidence="2" id="KW-0378">Hydrolase</keyword>
<dbReference type="Proteomes" id="UP000319769">
    <property type="component" value="Unassembled WGS sequence"/>
</dbReference>
<dbReference type="InterPro" id="IPR000073">
    <property type="entry name" value="AB_hydrolase_1"/>
</dbReference>
<proteinExistence type="predicted"/>
<dbReference type="OrthoDB" id="9773549at2"/>
<protein>
    <submittedName>
        <fullName evidence="2">Alpha/beta hydrolase</fullName>
    </submittedName>
</protein>
<evidence type="ECO:0000259" key="1">
    <source>
        <dbReference type="Pfam" id="PF12697"/>
    </source>
</evidence>
<evidence type="ECO:0000313" key="3">
    <source>
        <dbReference type="Proteomes" id="UP000319769"/>
    </source>
</evidence>